<dbReference type="GO" id="GO:0016226">
    <property type="term" value="P:iron-sulfur cluster assembly"/>
    <property type="evidence" value="ECO:0007669"/>
    <property type="project" value="TreeGrafter"/>
</dbReference>
<comment type="caution">
    <text evidence="3">The sequence shown here is derived from an EMBL/GenBank/DDBJ whole genome shotgun (WGS) entry which is preliminary data.</text>
</comment>
<dbReference type="InterPro" id="IPR002634">
    <property type="entry name" value="BolA"/>
</dbReference>
<dbReference type="SUPFAM" id="SSF82657">
    <property type="entry name" value="BolA-like"/>
    <property type="match status" value="1"/>
</dbReference>
<keyword evidence="2" id="KW-0812">Transmembrane</keyword>
<dbReference type="Gene3D" id="3.30.300.90">
    <property type="entry name" value="BolA-like"/>
    <property type="match status" value="1"/>
</dbReference>
<name>A0A086K418_TOXGO</name>
<dbReference type="OrthoDB" id="411584at2759"/>
<evidence type="ECO:0000313" key="4">
    <source>
        <dbReference type="Proteomes" id="UP000028828"/>
    </source>
</evidence>
<dbReference type="PANTHER" id="PTHR46230">
    <property type="match status" value="1"/>
</dbReference>
<dbReference type="VEuPathDB" id="ToxoDB:TGP89_239320"/>
<keyword evidence="2" id="KW-1133">Transmembrane helix</keyword>
<feature type="transmembrane region" description="Helical" evidence="2">
    <location>
        <begin position="52"/>
        <end position="73"/>
    </location>
</feature>
<sequence>MGVCCSPPQTPLCPSLPRSLSRSELSGISQVCWPTQSGTAVSPRGRNTRFSCFSALSLVCFVPVFFLSVAVLLSTACLSVRSLCLFSPDAARTFRLRQKPASALYPPLQPLSFALAFPCDSFISSQSSACSFSPAVWSKGRNSGTERLEIFRGANPPLEWGGVSLFRRVSAASQQPPEMLFRSLSRLASSASQTTLKGPVTLAIEKKLTEGLQPTQLQVVDETPLHAGHEGTQGLRSAETHFRIFVKSAEFKGLPLLQRHRKVYALLQKELDEGIHALAIHAEASD</sequence>
<evidence type="ECO:0000256" key="2">
    <source>
        <dbReference type="SAM" id="Phobius"/>
    </source>
</evidence>
<accession>A0A086K418</accession>
<dbReference type="InterPro" id="IPR036065">
    <property type="entry name" value="BolA-like_sf"/>
</dbReference>
<protein>
    <submittedName>
        <fullName evidence="3">BolA family protein</fullName>
    </submittedName>
</protein>
<dbReference type="AlphaFoldDB" id="A0A086K418"/>
<dbReference type="PANTHER" id="PTHR46230:SF7">
    <property type="entry name" value="BOLA-LIKE PROTEIN 1"/>
    <property type="match status" value="1"/>
</dbReference>
<keyword evidence="2" id="KW-0472">Membrane</keyword>
<dbReference type="Pfam" id="PF01722">
    <property type="entry name" value="BolA"/>
    <property type="match status" value="1"/>
</dbReference>
<dbReference type="Proteomes" id="UP000028828">
    <property type="component" value="Unassembled WGS sequence"/>
</dbReference>
<dbReference type="EMBL" id="AEYI02001297">
    <property type="protein sequence ID" value="KFG39136.1"/>
    <property type="molecule type" value="Genomic_DNA"/>
</dbReference>
<organism evidence="3 4">
    <name type="scientific">Toxoplasma gondii p89</name>
    <dbReference type="NCBI Taxonomy" id="943119"/>
    <lineage>
        <taxon>Eukaryota</taxon>
        <taxon>Sar</taxon>
        <taxon>Alveolata</taxon>
        <taxon>Apicomplexa</taxon>
        <taxon>Conoidasida</taxon>
        <taxon>Coccidia</taxon>
        <taxon>Eucoccidiorida</taxon>
        <taxon>Eimeriorina</taxon>
        <taxon>Sarcocystidae</taxon>
        <taxon>Toxoplasma</taxon>
    </lineage>
</organism>
<reference evidence="3 4" key="1">
    <citation type="submission" date="2014-03" db="EMBL/GenBank/DDBJ databases">
        <authorList>
            <person name="Sibley D."/>
            <person name="Venepally P."/>
            <person name="Karamycheva S."/>
            <person name="Hadjithomas M."/>
            <person name="Khan A."/>
            <person name="Brunk B."/>
            <person name="Roos D."/>
            <person name="Caler E."/>
            <person name="Lorenzi H."/>
        </authorList>
    </citation>
    <scope>NUCLEOTIDE SEQUENCE [LARGE SCALE GENOMIC DNA]</scope>
    <source>
        <strain evidence="4">p89</strain>
    </source>
</reference>
<evidence type="ECO:0000313" key="3">
    <source>
        <dbReference type="EMBL" id="KFG39136.1"/>
    </source>
</evidence>
<comment type="similarity">
    <text evidence="1">Belongs to the BolA/IbaG family.</text>
</comment>
<gene>
    <name evidence="3" type="ORF">TGP89_239320</name>
</gene>
<evidence type="ECO:0000256" key="1">
    <source>
        <dbReference type="RuleBase" id="RU003860"/>
    </source>
</evidence>
<proteinExistence type="inferred from homology"/>